<dbReference type="InterPro" id="IPR029063">
    <property type="entry name" value="SAM-dependent_MTases_sf"/>
</dbReference>
<comment type="caution">
    <text evidence="5">The sequence shown here is derived from an EMBL/GenBank/DDBJ whole genome shotgun (WGS) entry which is preliminary data.</text>
</comment>
<dbReference type="EMBL" id="LGKO01000006">
    <property type="protein sequence ID" value="KPL82008.1"/>
    <property type="molecule type" value="Genomic_DNA"/>
</dbReference>
<evidence type="ECO:0000313" key="6">
    <source>
        <dbReference type="Proteomes" id="UP000050544"/>
    </source>
</evidence>
<reference evidence="5 6" key="1">
    <citation type="submission" date="2015-07" db="EMBL/GenBank/DDBJ databases">
        <title>Whole genome sequence of Thermanaerothrix daxensis DSM 23592.</title>
        <authorList>
            <person name="Hemp J."/>
            <person name="Ward L.M."/>
            <person name="Pace L.A."/>
            <person name="Fischer W.W."/>
        </authorList>
    </citation>
    <scope>NUCLEOTIDE SEQUENCE [LARGE SCALE GENOMIC DNA]</scope>
    <source>
        <strain evidence="5 6">GNS-1</strain>
    </source>
</reference>
<evidence type="ECO:0000256" key="2">
    <source>
        <dbReference type="ARBA" id="ARBA00022679"/>
    </source>
</evidence>
<keyword evidence="3" id="KW-0949">S-adenosyl-L-methionine</keyword>
<sequence length="333" mass="37541">MLPVFPWSAFERAVARRAPGLQAGHLGACRLFAGFYEGFPDLVVDLYARTLVLFNYAEPPEALAGLIPQVQAWLVAQFPWVRAVVLKERFAADFERRRGTRIWGDAPDDRICEDGVWYALDVRLNQDASFYLDTRHLRAWLKATMRNKTVLNTFAYTGSLGAAALAGGARRVVQTDRSARFLALARQTYRLNGWQVPPTDLVVADFYRQTAVWRRQGLRFDCVILDPPFFAEDHSGRVDLQNAYHRLINKVRPLVAHGGYLVAVNNALFLSGQAYLDLLRSLADETYLRLERLIPVPEDVTGYAETWVSAPPADPTPFNHPTKIAVLRVQRGG</sequence>
<dbReference type="Pfam" id="PF10672">
    <property type="entry name" value="Methyltrans_SAM"/>
    <property type="match status" value="1"/>
</dbReference>
<protein>
    <recommendedName>
        <fullName evidence="4">S-adenosylmethionine-dependent methyltransferase domain-containing protein</fullName>
    </recommendedName>
</protein>
<dbReference type="InterPro" id="IPR019614">
    <property type="entry name" value="SAM-dep_methyl-trfase"/>
</dbReference>
<dbReference type="Proteomes" id="UP000050544">
    <property type="component" value="Unassembled WGS sequence"/>
</dbReference>
<dbReference type="GO" id="GO:0032259">
    <property type="term" value="P:methylation"/>
    <property type="evidence" value="ECO:0007669"/>
    <property type="project" value="UniProtKB-KW"/>
</dbReference>
<dbReference type="PANTHER" id="PTHR43042:SF3">
    <property type="entry name" value="RIBOSOMAL RNA LARGE SUBUNIT METHYLTRANSFERASE YWBD-RELATED"/>
    <property type="match status" value="1"/>
</dbReference>
<keyword evidence="1" id="KW-0489">Methyltransferase</keyword>
<keyword evidence="6" id="KW-1185">Reference proteome</keyword>
<evidence type="ECO:0000256" key="1">
    <source>
        <dbReference type="ARBA" id="ARBA00022603"/>
    </source>
</evidence>
<dbReference type="CDD" id="cd02440">
    <property type="entry name" value="AdoMet_MTases"/>
    <property type="match status" value="1"/>
</dbReference>
<accession>A0A0P6XZP2</accession>
<dbReference type="PANTHER" id="PTHR43042">
    <property type="entry name" value="SAM-DEPENDENT METHYLTRANSFERASE"/>
    <property type="match status" value="1"/>
</dbReference>
<dbReference type="Gene3D" id="3.40.50.150">
    <property type="entry name" value="Vaccinia Virus protein VP39"/>
    <property type="match status" value="1"/>
</dbReference>
<keyword evidence="2" id="KW-0808">Transferase</keyword>
<feature type="domain" description="S-adenosylmethionine-dependent methyltransferase" evidence="4">
    <location>
        <begin position="72"/>
        <end position="270"/>
    </location>
</feature>
<gene>
    <name evidence="5" type="ORF">SE15_12800</name>
</gene>
<evidence type="ECO:0000259" key="4">
    <source>
        <dbReference type="Pfam" id="PF10672"/>
    </source>
</evidence>
<dbReference type="GO" id="GO:0008168">
    <property type="term" value="F:methyltransferase activity"/>
    <property type="evidence" value="ECO:0007669"/>
    <property type="project" value="UniProtKB-KW"/>
</dbReference>
<name>A0A0P6XZP2_9CHLR</name>
<dbReference type="AlphaFoldDB" id="A0A0P6XZP2"/>
<organism evidence="5 6">
    <name type="scientific">Thermanaerothrix daxensis</name>
    <dbReference type="NCBI Taxonomy" id="869279"/>
    <lineage>
        <taxon>Bacteria</taxon>
        <taxon>Bacillati</taxon>
        <taxon>Chloroflexota</taxon>
        <taxon>Anaerolineae</taxon>
        <taxon>Anaerolineales</taxon>
        <taxon>Anaerolineaceae</taxon>
        <taxon>Thermanaerothrix</taxon>
    </lineage>
</organism>
<evidence type="ECO:0000313" key="5">
    <source>
        <dbReference type="EMBL" id="KPL82008.1"/>
    </source>
</evidence>
<dbReference type="RefSeq" id="WP_054522523.1">
    <property type="nucleotide sequence ID" value="NZ_LGKO01000006.1"/>
</dbReference>
<proteinExistence type="predicted"/>
<dbReference type="Gene3D" id="3.30.750.80">
    <property type="entry name" value="RNA methyltransferase domain (HRMD) like"/>
    <property type="match status" value="1"/>
</dbReference>
<dbReference type="STRING" id="869279.SE15_12800"/>
<dbReference type="OrthoDB" id="9809404at2"/>
<dbReference type="SUPFAM" id="SSF53335">
    <property type="entry name" value="S-adenosyl-L-methionine-dependent methyltransferases"/>
    <property type="match status" value="1"/>
</dbReference>
<evidence type="ECO:0000256" key="3">
    <source>
        <dbReference type="ARBA" id="ARBA00022691"/>
    </source>
</evidence>